<dbReference type="EMBL" id="FOXV01000003">
    <property type="protein sequence ID" value="SFQ25307.1"/>
    <property type="molecule type" value="Genomic_DNA"/>
</dbReference>
<evidence type="ECO:0000313" key="2">
    <source>
        <dbReference type="EMBL" id="SFQ25307.1"/>
    </source>
</evidence>
<proteinExistence type="predicted"/>
<dbReference type="Pfam" id="PF13116">
    <property type="entry name" value="YhdP"/>
    <property type="match status" value="1"/>
</dbReference>
<evidence type="ECO:0000259" key="1">
    <source>
        <dbReference type="Pfam" id="PF13116"/>
    </source>
</evidence>
<evidence type="ECO:0000313" key="3">
    <source>
        <dbReference type="Proteomes" id="UP000243106"/>
    </source>
</evidence>
<dbReference type="STRING" id="93684.SAMN05421853_10353"/>
<sequence>MSFAAMLLLIGWMLLGKPIDAPGWLREEIETRAEAALPGIDLDFSDLRLQVLSDGLLRVGLINARLSDPGTGQEIASLGSLRAGLSVPDLLQRRLALREADASGLLLTLERDTGGAFSLGFGITPGEERPDLPTVIGRIDEALGTPLLSGLDRVEIDAITLSYSDARAGRTWTADGGALVAERSLGTLRIDGDVTLLGGETGLGQVEISAESGIGDRDLSFGLALDNLAAGDIATQSPALAWLDAIRAPITGDLRGYLTETGALGGLDVTLAMGEGALQPTPGAKPVRFSGARTAFGYIPQTRSLRFTEIAVDSAFGRAEAEGRVTIAEDGDFVGQFELSDLVTNPDGVFEAPLEVGRAEADLRLSVDPFRLDLGRLRVFDEDMPLRASGRASAGGNGWEVALDAQLDNARPDKIITYWPGRIAPGTRNWVSQNVEDGVLRDARVALRFTPGMDAPMRYFDLRFEEARVRFADTLPPVEDATGQLVIHDDRLAVSVVTGVANPEQGGRIDLAGTEFVIADASQKPATGEVRLNASSSVTALLSFLDADPLRVMQRANRPVALVEGDMTASGTLRLPLRDGIRLPDMDIDLAGSVANAESGLVVPNRILASERLDVALTETGLTVSGQASLSGVPLSGTFRLPFGAEAGQPATVTADLRLSDSAARAFGVTLPEGFLRGEGPGRFELTLSDGVAPSFDLTSNLAGVGLSIPAIGWSLGTGQQGRFALSGRLGDQISIDRLALSGAGLSAEGAVALAPSGGFERLDLPQVSVGGWFSGNVAVTNRGAGRPPAIAIRGGSLDLRRATFGGAGGGGGGAGVPLSVALDRLTVTEGIVLSDLRGEFQAAGGLNGSFTSGLVGDGVRLSGAAVPRNGGTAIRLQSDNAGAVLEATGLFGQIDDGALDLTLVPVRGAAGTYDGRLSVTDARLRNAPALGALLDAVSIVGILDQLEGPGIYFSDISSAFRLTPSQVVVERASAVGPSMGISVDGYIGLANRRLDLQGVFSPIYFLNGVGEVLTRRGEGLFGFNFNVTGSAAQPRVAVNPLSVFTPGMFREIFRRPPPNASAGN</sequence>
<dbReference type="AlphaFoldDB" id="A0A1I5X0T1"/>
<gene>
    <name evidence="2" type="ORF">SAMN05421853_10353</name>
</gene>
<dbReference type="Proteomes" id="UP000243106">
    <property type="component" value="Unassembled WGS sequence"/>
</dbReference>
<feature type="domain" description="YhdP central" evidence="1">
    <location>
        <begin position="336"/>
        <end position="780"/>
    </location>
</feature>
<accession>A0A1I5X0T1</accession>
<name>A0A1I5X0T1_9RHOB</name>
<reference evidence="3" key="1">
    <citation type="submission" date="2016-10" db="EMBL/GenBank/DDBJ databases">
        <authorList>
            <person name="Varghese N."/>
            <person name="Submissions S."/>
        </authorList>
    </citation>
    <scope>NUCLEOTIDE SEQUENCE [LARGE SCALE GENOMIC DNA]</scope>
    <source>
        <strain evidence="3">JCM 10271</strain>
    </source>
</reference>
<protein>
    <submittedName>
        <fullName evidence="2">AsmA-like C-terminal region</fullName>
    </submittedName>
</protein>
<keyword evidence="3" id="KW-1185">Reference proteome</keyword>
<organism evidence="2 3">
    <name type="scientific">Roseivivax halotolerans</name>
    <dbReference type="NCBI Taxonomy" id="93684"/>
    <lineage>
        <taxon>Bacteria</taxon>
        <taxon>Pseudomonadati</taxon>
        <taxon>Pseudomonadota</taxon>
        <taxon>Alphaproteobacteria</taxon>
        <taxon>Rhodobacterales</taxon>
        <taxon>Roseobacteraceae</taxon>
        <taxon>Roseivivax</taxon>
    </lineage>
</organism>
<dbReference type="InterPro" id="IPR025263">
    <property type="entry name" value="YhdP_central"/>
</dbReference>